<protein>
    <submittedName>
        <fullName evidence="2">Uncharacterized protein</fullName>
    </submittedName>
</protein>
<feature type="compositionally biased region" description="Basic and acidic residues" evidence="1">
    <location>
        <begin position="43"/>
        <end position="53"/>
    </location>
</feature>
<feature type="compositionally biased region" description="Gly residues" evidence="1">
    <location>
        <begin position="80"/>
        <end position="89"/>
    </location>
</feature>
<comment type="caution">
    <text evidence="2">The sequence shown here is derived from an EMBL/GenBank/DDBJ whole genome shotgun (WGS) entry which is preliminary data.</text>
</comment>
<dbReference type="Proteomes" id="UP000324222">
    <property type="component" value="Unassembled WGS sequence"/>
</dbReference>
<evidence type="ECO:0000313" key="3">
    <source>
        <dbReference type="Proteomes" id="UP000324222"/>
    </source>
</evidence>
<name>A0A5B7JJW1_PORTR</name>
<evidence type="ECO:0000313" key="2">
    <source>
        <dbReference type="EMBL" id="MPC96502.1"/>
    </source>
</evidence>
<gene>
    <name evidence="2" type="ORF">E2C01_091764</name>
</gene>
<dbReference type="AlphaFoldDB" id="A0A5B7JJW1"/>
<organism evidence="2 3">
    <name type="scientific">Portunus trituberculatus</name>
    <name type="common">Swimming crab</name>
    <name type="synonym">Neptunus trituberculatus</name>
    <dbReference type="NCBI Taxonomy" id="210409"/>
    <lineage>
        <taxon>Eukaryota</taxon>
        <taxon>Metazoa</taxon>
        <taxon>Ecdysozoa</taxon>
        <taxon>Arthropoda</taxon>
        <taxon>Crustacea</taxon>
        <taxon>Multicrustacea</taxon>
        <taxon>Malacostraca</taxon>
        <taxon>Eumalacostraca</taxon>
        <taxon>Eucarida</taxon>
        <taxon>Decapoda</taxon>
        <taxon>Pleocyemata</taxon>
        <taxon>Brachyura</taxon>
        <taxon>Eubrachyura</taxon>
        <taxon>Portunoidea</taxon>
        <taxon>Portunidae</taxon>
        <taxon>Portuninae</taxon>
        <taxon>Portunus</taxon>
    </lineage>
</organism>
<feature type="region of interest" description="Disordered" evidence="1">
    <location>
        <begin position="1"/>
        <end position="89"/>
    </location>
</feature>
<keyword evidence="3" id="KW-1185">Reference proteome</keyword>
<proteinExistence type="predicted"/>
<dbReference type="EMBL" id="VSRR010106223">
    <property type="protein sequence ID" value="MPC96502.1"/>
    <property type="molecule type" value="Genomic_DNA"/>
</dbReference>
<feature type="compositionally biased region" description="Basic and acidic residues" evidence="1">
    <location>
        <begin position="61"/>
        <end position="79"/>
    </location>
</feature>
<reference evidence="2 3" key="1">
    <citation type="submission" date="2019-05" db="EMBL/GenBank/DDBJ databases">
        <title>Another draft genome of Portunus trituberculatus and its Hox gene families provides insights of decapod evolution.</title>
        <authorList>
            <person name="Jeong J.-H."/>
            <person name="Song I."/>
            <person name="Kim S."/>
            <person name="Choi T."/>
            <person name="Kim D."/>
            <person name="Ryu S."/>
            <person name="Kim W."/>
        </authorList>
    </citation>
    <scope>NUCLEOTIDE SEQUENCE [LARGE SCALE GENOMIC DNA]</scope>
    <source>
        <tissue evidence="2">Muscle</tissue>
    </source>
</reference>
<sequence>MGSTTSLRGQKKRSAPRPPTPPHGAAASPPAEGKLGAFFKGKLGKDSSAPKEKKEKKKDKKDKSKEKEKKEKVKKEERGAAGGAAGGKR</sequence>
<evidence type="ECO:0000256" key="1">
    <source>
        <dbReference type="SAM" id="MobiDB-lite"/>
    </source>
</evidence>
<accession>A0A5B7JJW1</accession>